<evidence type="ECO:0000313" key="2">
    <source>
        <dbReference type="EMBL" id="PYI30036.1"/>
    </source>
</evidence>
<dbReference type="InterPro" id="IPR018712">
    <property type="entry name" value="Tle1-like_cat"/>
</dbReference>
<dbReference type="PANTHER" id="PTHR33840:SF16">
    <property type="entry name" value="DUF2235 DOMAIN-CONTAINING PROTEIN"/>
    <property type="match status" value="1"/>
</dbReference>
<protein>
    <recommendedName>
        <fullName evidence="1">T6SS Phospholipase effector Tle1-like catalytic domain-containing protein</fullName>
    </recommendedName>
</protein>
<evidence type="ECO:0000313" key="3">
    <source>
        <dbReference type="Proteomes" id="UP000248817"/>
    </source>
</evidence>
<feature type="domain" description="T6SS Phospholipase effector Tle1-like catalytic" evidence="1">
    <location>
        <begin position="42"/>
        <end position="351"/>
    </location>
</feature>
<keyword evidence="3" id="KW-1185">Reference proteome</keyword>
<name>A0A2V5J6Q9_9EURO</name>
<sequence>MGDPAPEPININEIRNIGTEPFLQIGTTTVKDRSVRVEGPPKRLIICCDGSWQSSNHGQMNIPSNVARLSRAIARCGLADDKGDAVHQIVYYNAGVGTGTSKKDDQNWLANTMAGIQKTWEGAFGRGLEENVCEGYNFLVNNWSPGDEIYIFGFSRGAYTARALAGLVCNMGICMPDMMDDWWAMYDDYKKRLNRRDNFSLVCNTHKISGQWIDTWSGGSKGATAGLKYEDRFYKNVPIEVVGVFDTVGALGLPNNTWFDFTSYNSTEHGFHDTDVHPQIKHAFHALALDDHRAPFSPTLWHLPTRNTTTKLIQCWFPGCHIHIGGGSEETAHHVGDLESMASLSLAWMIDRVREHTNLQFESYELTRLYQTYTNTILDLSQRSFKRWDKAHSYSYAKGDGKTHDDEADPDNRTGYGGWGMGFRPDSMTFGMSFAGTINRTPGQYKPLRKNGKNELVALNPDLYSTEEYIHPVVAYALGKPYREANQGPVLRYQPEALKNFTRVKDPKDPTTGIIQEGFFWRGVFPPPEKGFLKSRWDSFWGGSQPPVEPEVLLIPEMPLWKDTDNNLLNERDYMRADWLAFLAPRLGFPEPTIYHIDKVLEKDKASKTLIENLTERETDLLYHLAVKAQSQLTSVWQMRSVAYKLRQKIPSKGNEGNVKLMLDTGARTRDFLALLDQGELYPEEGA</sequence>
<dbReference type="InterPro" id="IPR029058">
    <property type="entry name" value="AB_hydrolase_fold"/>
</dbReference>
<evidence type="ECO:0000259" key="1">
    <source>
        <dbReference type="Pfam" id="PF09994"/>
    </source>
</evidence>
<gene>
    <name evidence="2" type="ORF">BP00DRAFT_496185</name>
</gene>
<accession>A0A2V5J6Q9</accession>
<proteinExistence type="predicted"/>
<dbReference type="Pfam" id="PF09994">
    <property type="entry name" value="T6SS_Tle1-like_cat"/>
    <property type="match status" value="1"/>
</dbReference>
<dbReference type="SUPFAM" id="SSF53474">
    <property type="entry name" value="alpha/beta-Hydrolases"/>
    <property type="match status" value="1"/>
</dbReference>
<reference evidence="2 3" key="1">
    <citation type="submission" date="2018-02" db="EMBL/GenBank/DDBJ databases">
        <title>The genomes of Aspergillus section Nigri reveals drivers in fungal speciation.</title>
        <authorList>
            <consortium name="DOE Joint Genome Institute"/>
            <person name="Vesth T.C."/>
            <person name="Nybo J."/>
            <person name="Theobald S."/>
            <person name="Brandl J."/>
            <person name="Frisvad J.C."/>
            <person name="Nielsen K.F."/>
            <person name="Lyhne E.K."/>
            <person name="Kogle M.E."/>
            <person name="Kuo A."/>
            <person name="Riley R."/>
            <person name="Clum A."/>
            <person name="Nolan M."/>
            <person name="Lipzen A."/>
            <person name="Salamov A."/>
            <person name="Henrissat B."/>
            <person name="Wiebenga A."/>
            <person name="De vries R.P."/>
            <person name="Grigoriev I.V."/>
            <person name="Mortensen U.H."/>
            <person name="Andersen M.R."/>
            <person name="Baker S.E."/>
        </authorList>
    </citation>
    <scope>NUCLEOTIDE SEQUENCE [LARGE SCALE GENOMIC DNA]</scope>
    <source>
        <strain evidence="2 3">CBS 114.80</strain>
    </source>
</reference>
<dbReference type="Proteomes" id="UP000248817">
    <property type="component" value="Unassembled WGS sequence"/>
</dbReference>
<organism evidence="2 3">
    <name type="scientific">Aspergillus indologenus CBS 114.80</name>
    <dbReference type="NCBI Taxonomy" id="1450541"/>
    <lineage>
        <taxon>Eukaryota</taxon>
        <taxon>Fungi</taxon>
        <taxon>Dikarya</taxon>
        <taxon>Ascomycota</taxon>
        <taxon>Pezizomycotina</taxon>
        <taxon>Eurotiomycetes</taxon>
        <taxon>Eurotiomycetidae</taxon>
        <taxon>Eurotiales</taxon>
        <taxon>Aspergillaceae</taxon>
        <taxon>Aspergillus</taxon>
        <taxon>Aspergillus subgen. Circumdati</taxon>
    </lineage>
</organism>
<dbReference type="EMBL" id="KZ825521">
    <property type="protein sequence ID" value="PYI30036.1"/>
    <property type="molecule type" value="Genomic_DNA"/>
</dbReference>
<dbReference type="PANTHER" id="PTHR33840">
    <property type="match status" value="1"/>
</dbReference>
<dbReference type="AlphaFoldDB" id="A0A2V5J6Q9"/>